<protein>
    <recommendedName>
        <fullName evidence="4 8">Beta-galactosidase</fullName>
        <ecNumber evidence="3 8">3.2.1.23</ecNumber>
    </recommendedName>
    <alternativeName>
        <fullName evidence="7 8">Lactase</fullName>
    </alternativeName>
</protein>
<reference evidence="11 12" key="1">
    <citation type="submission" date="2018-03" db="EMBL/GenBank/DDBJ databases">
        <title>Bacteriophage NCPPB3778 and a type I-E CRISPR drive the evolution of the US Biological Select Agent, Rathayibacter toxicus.</title>
        <authorList>
            <person name="Davis E.W.II."/>
            <person name="Tabima J.F."/>
            <person name="Weisberg A.J."/>
            <person name="Dantas Lopes L."/>
            <person name="Wiseman M.S."/>
            <person name="Wiseman M.S."/>
            <person name="Pupko T."/>
            <person name="Belcher M.S."/>
            <person name="Sechler A.J."/>
            <person name="Tancos M.A."/>
            <person name="Schroeder B.K."/>
            <person name="Murray T.D."/>
            <person name="Luster D.G."/>
            <person name="Schneider W.L."/>
            <person name="Rogers E."/>
            <person name="Andreote F.D."/>
            <person name="Grunwald N.J."/>
            <person name="Putnam M.L."/>
            <person name="Chang J.H."/>
        </authorList>
    </citation>
    <scope>NUCLEOTIDE SEQUENCE [LARGE SCALE GENOMIC DNA]</scope>
    <source>
        <strain evidence="11 12">DSM 15933</strain>
    </source>
</reference>
<dbReference type="InterPro" id="IPR050347">
    <property type="entry name" value="Bact_Beta-galactosidase"/>
</dbReference>
<comment type="caution">
    <text evidence="11">The sequence shown here is derived from an EMBL/GenBank/DDBJ whole genome shotgun (WGS) entry which is preliminary data.</text>
</comment>
<evidence type="ECO:0000256" key="6">
    <source>
        <dbReference type="ARBA" id="ARBA00023295"/>
    </source>
</evidence>
<keyword evidence="12" id="KW-1185">Reference proteome</keyword>
<dbReference type="AlphaFoldDB" id="A0A2T4USX0"/>
<feature type="region of interest" description="Disordered" evidence="9">
    <location>
        <begin position="1"/>
        <end position="33"/>
    </location>
</feature>
<sequence>MSLAHDPRPPAAASPGFDPSRLSDPGYFAENRRPAHSDHRWFRSVDEAATGVSSFEQSLNGRWRIHYSPDLAGTVPGFEQPDFDADDWDTIPVPAHIQLHGYDRPQYVNTQYPWDGHEDLSPGQAPQRFNPVASYRTVFTLDAPLEPGERIALDVRGAESAIALWLNGRWLGFSADSFSPAEFDLTDLLVEGENVLAAQVVKWSAGSWLEDQDFFRFSGIFRDVVLLRRPRTHLEDLRVTTVVGDSWAEIAVEPSLDGDGSVVVELEGVGVLRQDEDGRHRLRLADPRLWSPEDPHLHRLIVRVRDADGAETEVVPQPVGLRRFAIEDGVLRLNGRRIVFFGVNRHEFGVDGRVVTREQTEEDLRILKRAGVNAIRTSHYPNNSFFYELADEYGFLVIDEMNLETHGVWDRVRYLDAPLEEAVPGDDSRWAAALADRARSLVERDKNHPSVVMWSLGNESFGGSVLRDLSDWFREVDDRPVHYEGVHWDSRYPDTTDVVSQMYTPAAEVEEYLREHRDKPFILCEYAHAMGNSFGAVDRYLDLAAREPLFQGGFIWDFADQAIAMVDRHGVPYFGYGGDNGEAPHDGDFSGNGILFADRTPTPKLQEVAFLYQPFRIDVSEEGIAIENRLLSTPSSAFDAVVTLRREGRVLAEQTLETAVQPGGRATFASPVPVPELPGEYTLDVELRLASSTRWAEAGHVVARGQRVLEVVGRPHVESRPRPEVVEGTHNVGVRGEGFSVLFSRLHGGLQSYRWGGGAEGGRELLDSMPMPSFWHAPTSNERGWGGPFEDGQWLLASRYARAAGGALRTARVSSDDTAVTVGYTYELPTTPRAFCDVDYRVTGDGRIEVTVAMDVPDGLPDLPEFGMQWTTSADAHRLRWYGDGPDECYSDRRLGARLDVWSSDVARELTPYLKPQEAGSRTGVRWAEVTGDDGWGLRLDCDGGMEFSALHWTPFEIENAQHPNELPPVQRTVLRPALRRRGVAGDDSWGARTHPEYLVRPRDGRLVFRFGVSGVSGS</sequence>
<comment type="catalytic activity">
    <reaction evidence="1 8">
        <text>Hydrolysis of terminal non-reducing beta-D-galactose residues in beta-D-galactosides.</text>
        <dbReference type="EC" id="3.2.1.23"/>
    </reaction>
</comment>
<dbReference type="InterPro" id="IPR006104">
    <property type="entry name" value="Glyco_hydro_2_N"/>
</dbReference>
<evidence type="ECO:0000259" key="10">
    <source>
        <dbReference type="SMART" id="SM01038"/>
    </source>
</evidence>
<dbReference type="PROSITE" id="PS00608">
    <property type="entry name" value="GLYCOSYL_HYDROL_F2_2"/>
    <property type="match status" value="1"/>
</dbReference>
<dbReference type="Pfam" id="PF02837">
    <property type="entry name" value="Glyco_hydro_2_N"/>
    <property type="match status" value="1"/>
</dbReference>
<evidence type="ECO:0000256" key="1">
    <source>
        <dbReference type="ARBA" id="ARBA00001412"/>
    </source>
</evidence>
<evidence type="ECO:0000256" key="3">
    <source>
        <dbReference type="ARBA" id="ARBA00012756"/>
    </source>
</evidence>
<organism evidence="11 12">
    <name type="scientific">Rathayibacter caricis DSM 15933</name>
    <dbReference type="NCBI Taxonomy" id="1328867"/>
    <lineage>
        <taxon>Bacteria</taxon>
        <taxon>Bacillati</taxon>
        <taxon>Actinomycetota</taxon>
        <taxon>Actinomycetes</taxon>
        <taxon>Micrococcales</taxon>
        <taxon>Microbacteriaceae</taxon>
        <taxon>Rathayibacter</taxon>
    </lineage>
</organism>
<dbReference type="PANTHER" id="PTHR46323">
    <property type="entry name" value="BETA-GALACTOSIDASE"/>
    <property type="match status" value="1"/>
</dbReference>
<dbReference type="PANTHER" id="PTHR46323:SF2">
    <property type="entry name" value="BETA-GALACTOSIDASE"/>
    <property type="match status" value="1"/>
</dbReference>
<dbReference type="SUPFAM" id="SSF49303">
    <property type="entry name" value="beta-Galactosidase/glucuronidase domain"/>
    <property type="match status" value="2"/>
</dbReference>
<evidence type="ECO:0000256" key="7">
    <source>
        <dbReference type="ARBA" id="ARBA00032230"/>
    </source>
</evidence>
<dbReference type="RefSeq" id="WP_107574290.1">
    <property type="nucleotide sequence ID" value="NZ_PZPL01000001.1"/>
</dbReference>
<proteinExistence type="inferred from homology"/>
<dbReference type="Gene3D" id="2.60.40.10">
    <property type="entry name" value="Immunoglobulins"/>
    <property type="match status" value="2"/>
</dbReference>
<evidence type="ECO:0000256" key="9">
    <source>
        <dbReference type="SAM" id="MobiDB-lite"/>
    </source>
</evidence>
<dbReference type="InterPro" id="IPR023232">
    <property type="entry name" value="Glyco_hydro_2_AS"/>
</dbReference>
<dbReference type="InterPro" id="IPR004199">
    <property type="entry name" value="B-gal_small/dom_5"/>
</dbReference>
<dbReference type="InterPro" id="IPR023230">
    <property type="entry name" value="Glyco_hydro_2_CS"/>
</dbReference>
<dbReference type="Pfam" id="PF16353">
    <property type="entry name" value="LacZ_4"/>
    <property type="match status" value="1"/>
</dbReference>
<keyword evidence="6 8" id="KW-0326">Glycosidase</keyword>
<dbReference type="SUPFAM" id="SSF49785">
    <property type="entry name" value="Galactose-binding domain-like"/>
    <property type="match status" value="1"/>
</dbReference>
<dbReference type="PRINTS" id="PR00132">
    <property type="entry name" value="GLHYDRLASE2"/>
</dbReference>
<feature type="domain" description="Beta galactosidase small chain/" evidence="10">
    <location>
        <begin position="733"/>
        <end position="1012"/>
    </location>
</feature>
<dbReference type="Pfam" id="PF02929">
    <property type="entry name" value="Bgal_small_N"/>
    <property type="match status" value="1"/>
</dbReference>
<dbReference type="SMART" id="SM01038">
    <property type="entry name" value="Bgal_small_N"/>
    <property type="match status" value="1"/>
</dbReference>
<comment type="similarity">
    <text evidence="2 8">Belongs to the glycosyl hydrolase 2 family.</text>
</comment>
<dbReference type="EC" id="3.2.1.23" evidence="3 8"/>
<dbReference type="Gene3D" id="3.20.20.80">
    <property type="entry name" value="Glycosidases"/>
    <property type="match status" value="1"/>
</dbReference>
<dbReference type="SUPFAM" id="SSF51445">
    <property type="entry name" value="(Trans)glycosidases"/>
    <property type="match status" value="1"/>
</dbReference>
<accession>A0A2T4USX0</accession>
<dbReference type="Gene3D" id="2.70.98.10">
    <property type="match status" value="1"/>
</dbReference>
<dbReference type="SUPFAM" id="SSF74650">
    <property type="entry name" value="Galactose mutarotase-like"/>
    <property type="match status" value="1"/>
</dbReference>
<evidence type="ECO:0000256" key="5">
    <source>
        <dbReference type="ARBA" id="ARBA00022801"/>
    </source>
</evidence>
<name>A0A2T4USX0_9MICO</name>
<dbReference type="InterPro" id="IPR013783">
    <property type="entry name" value="Ig-like_fold"/>
</dbReference>
<dbReference type="Pfam" id="PF00703">
    <property type="entry name" value="Glyco_hydro_2"/>
    <property type="match status" value="1"/>
</dbReference>
<dbReference type="GO" id="GO:0004565">
    <property type="term" value="F:beta-galactosidase activity"/>
    <property type="evidence" value="ECO:0007669"/>
    <property type="project" value="UniProtKB-EC"/>
</dbReference>
<dbReference type="Proteomes" id="UP000241085">
    <property type="component" value="Unassembled WGS sequence"/>
</dbReference>
<dbReference type="InterPro" id="IPR017853">
    <property type="entry name" value="GH"/>
</dbReference>
<dbReference type="Gene3D" id="2.60.120.260">
    <property type="entry name" value="Galactose-binding domain-like"/>
    <property type="match status" value="1"/>
</dbReference>
<evidence type="ECO:0000256" key="8">
    <source>
        <dbReference type="RuleBase" id="RU361154"/>
    </source>
</evidence>
<dbReference type="GO" id="GO:0030246">
    <property type="term" value="F:carbohydrate binding"/>
    <property type="evidence" value="ECO:0007669"/>
    <property type="project" value="InterPro"/>
</dbReference>
<dbReference type="InterPro" id="IPR032312">
    <property type="entry name" value="LacZ_4"/>
</dbReference>
<dbReference type="Pfam" id="PF02836">
    <property type="entry name" value="Glyco_hydro_2_C"/>
    <property type="match status" value="1"/>
</dbReference>
<dbReference type="InterPro" id="IPR014718">
    <property type="entry name" value="GH-type_carb-bd"/>
</dbReference>
<dbReference type="InterPro" id="IPR036156">
    <property type="entry name" value="Beta-gal/glucu_dom_sf"/>
</dbReference>
<evidence type="ECO:0000256" key="2">
    <source>
        <dbReference type="ARBA" id="ARBA00007401"/>
    </source>
</evidence>
<dbReference type="InterPro" id="IPR006102">
    <property type="entry name" value="Ig-like_GH2"/>
</dbReference>
<evidence type="ECO:0000313" key="12">
    <source>
        <dbReference type="Proteomes" id="UP000241085"/>
    </source>
</evidence>
<dbReference type="InterPro" id="IPR006101">
    <property type="entry name" value="Glyco_hydro_2"/>
</dbReference>
<dbReference type="InterPro" id="IPR011013">
    <property type="entry name" value="Gal_mutarotase_sf_dom"/>
</dbReference>
<dbReference type="EMBL" id="PZPL01000001">
    <property type="protein sequence ID" value="PTL72611.1"/>
    <property type="molecule type" value="Genomic_DNA"/>
</dbReference>
<evidence type="ECO:0000313" key="11">
    <source>
        <dbReference type="EMBL" id="PTL72611.1"/>
    </source>
</evidence>
<keyword evidence="5 8" id="KW-0378">Hydrolase</keyword>
<dbReference type="GO" id="GO:0005990">
    <property type="term" value="P:lactose catabolic process"/>
    <property type="evidence" value="ECO:0007669"/>
    <property type="project" value="TreeGrafter"/>
</dbReference>
<gene>
    <name evidence="11" type="ORF">C1I63_06970</name>
</gene>
<evidence type="ECO:0000256" key="4">
    <source>
        <dbReference type="ARBA" id="ARBA00013303"/>
    </source>
</evidence>
<dbReference type="InterPro" id="IPR006103">
    <property type="entry name" value="Glyco_hydro_2_cat"/>
</dbReference>
<dbReference type="PROSITE" id="PS00719">
    <property type="entry name" value="GLYCOSYL_HYDROL_F2_1"/>
    <property type="match status" value="1"/>
</dbReference>
<dbReference type="InterPro" id="IPR008979">
    <property type="entry name" value="Galactose-bd-like_sf"/>
</dbReference>
<dbReference type="GO" id="GO:0009341">
    <property type="term" value="C:beta-galactosidase complex"/>
    <property type="evidence" value="ECO:0007669"/>
    <property type="project" value="InterPro"/>
</dbReference>